<dbReference type="AlphaFoldDB" id="A0A7N0TPM5"/>
<dbReference type="Gramene" id="Kaladp0041s0047.1.v1.1">
    <property type="protein sequence ID" value="Kaladp0041s0047.1.v1.1"/>
    <property type="gene ID" value="Kaladp0041s0047.v1.1"/>
</dbReference>
<dbReference type="OMA" id="KKATHDV"/>
<accession>A0A7N0TPM5</accession>
<evidence type="ECO:0000256" key="1">
    <source>
        <dbReference type="ARBA" id="ARBA00022723"/>
    </source>
</evidence>
<evidence type="ECO:0000313" key="4">
    <source>
        <dbReference type="EnsemblPlants" id="Kaladp0041s0047.1.v1.1"/>
    </source>
</evidence>
<dbReference type="SMART" id="SM00239">
    <property type="entry name" value="C2"/>
    <property type="match status" value="1"/>
</dbReference>
<evidence type="ECO:0000259" key="3">
    <source>
        <dbReference type="PROSITE" id="PS50004"/>
    </source>
</evidence>
<proteinExistence type="predicted"/>
<dbReference type="PROSITE" id="PS50004">
    <property type="entry name" value="C2"/>
    <property type="match status" value="1"/>
</dbReference>
<dbReference type="Pfam" id="PF00168">
    <property type="entry name" value="C2"/>
    <property type="match status" value="1"/>
</dbReference>
<dbReference type="CDD" id="cd04049">
    <property type="entry name" value="C2_putative_Elicitor-responsive_gene"/>
    <property type="match status" value="1"/>
</dbReference>
<dbReference type="Gene3D" id="2.60.40.150">
    <property type="entry name" value="C2 domain"/>
    <property type="match status" value="1"/>
</dbReference>
<dbReference type="InterPro" id="IPR035892">
    <property type="entry name" value="C2_domain_sf"/>
</dbReference>
<organism evidence="4 5">
    <name type="scientific">Kalanchoe fedtschenkoi</name>
    <name type="common">Lavender scallops</name>
    <name type="synonym">South American air plant</name>
    <dbReference type="NCBI Taxonomy" id="63787"/>
    <lineage>
        <taxon>Eukaryota</taxon>
        <taxon>Viridiplantae</taxon>
        <taxon>Streptophyta</taxon>
        <taxon>Embryophyta</taxon>
        <taxon>Tracheophyta</taxon>
        <taxon>Spermatophyta</taxon>
        <taxon>Magnoliopsida</taxon>
        <taxon>eudicotyledons</taxon>
        <taxon>Gunneridae</taxon>
        <taxon>Pentapetalae</taxon>
        <taxon>Saxifragales</taxon>
        <taxon>Crassulaceae</taxon>
        <taxon>Kalanchoe</taxon>
    </lineage>
</organism>
<evidence type="ECO:0000313" key="5">
    <source>
        <dbReference type="Proteomes" id="UP000594263"/>
    </source>
</evidence>
<dbReference type="PANTHER" id="PTHR46502:SF15">
    <property type="entry name" value="16 KDA PHLOEM PROTEIN 1"/>
    <property type="match status" value="1"/>
</dbReference>
<feature type="domain" description="C2" evidence="3">
    <location>
        <begin position="1"/>
        <end position="108"/>
    </location>
</feature>
<dbReference type="InterPro" id="IPR000008">
    <property type="entry name" value="C2_dom"/>
</dbReference>
<dbReference type="PANTHER" id="PTHR46502">
    <property type="entry name" value="C2 DOMAIN-CONTAINING"/>
    <property type="match status" value="1"/>
</dbReference>
<keyword evidence="5" id="KW-1185">Reference proteome</keyword>
<evidence type="ECO:0000256" key="2">
    <source>
        <dbReference type="ARBA" id="ARBA00022837"/>
    </source>
</evidence>
<dbReference type="EnsemblPlants" id="Kaladp0041s0047.1.v1.1">
    <property type="protein sequence ID" value="Kaladp0041s0047.1.v1.1"/>
    <property type="gene ID" value="Kaladp0041s0047.v1.1"/>
</dbReference>
<keyword evidence="1" id="KW-0479">Metal-binding</keyword>
<dbReference type="GO" id="GO:0046872">
    <property type="term" value="F:metal ion binding"/>
    <property type="evidence" value="ECO:0007669"/>
    <property type="project" value="UniProtKB-KW"/>
</dbReference>
<keyword evidence="2" id="KW-0106">Calcium</keyword>
<protein>
    <recommendedName>
        <fullName evidence="3">C2 domain-containing protein</fullName>
    </recommendedName>
</protein>
<dbReference type="Proteomes" id="UP000594263">
    <property type="component" value="Unplaced"/>
</dbReference>
<name>A0A7N0TPM5_KALFE</name>
<reference evidence="4" key="1">
    <citation type="submission" date="2021-01" db="UniProtKB">
        <authorList>
            <consortium name="EnsemblPlants"/>
        </authorList>
    </citation>
    <scope>IDENTIFICATION</scope>
</reference>
<sequence length="154" mass="17239">MAIGILEVNLVDAKGLQDTDLIGKSDPYVVIRYRGQERQSSTARDGGRDPIWNERFTFRAEYPGSGHGHHKLTFRIMDKDTFSSDDFLGEASIYVEDLLAMGVENGSAEMHPERHRVVLADQSYWGHIRVGLTFTPKDEVAADEDIGGWKQSGL</sequence>
<dbReference type="SUPFAM" id="SSF49562">
    <property type="entry name" value="C2 domain (Calcium/lipid-binding domain, CaLB)"/>
    <property type="match status" value="1"/>
</dbReference>